<sequence length="242" mass="27487">MINLIVYTLLVDFLFLQVVYSQYNECVAGSSIRSKRDLPLPPLHVGSIIAENDEKPFEHDHLKKLLKDSIPHQTDFGTGIGTDTSLPMDTHPSQRPDLCRNCVKSYPLPECYTNDSGYMCCNPNLEYLMKAAYADMKQTRCGTWNNDNIQSLTNAVEKRIQKCFGNTTFEVITGHGDFVAQIQFSGNMVCKIQQEGKFILAFATPHNVPIQETTTIKSPPIDYEKEFQQALHLPKLNYIYKI</sequence>
<dbReference type="WBParaSite" id="ACRNAN_scaffold5222.g7551.t1">
    <property type="protein sequence ID" value="ACRNAN_scaffold5222.g7551.t1"/>
    <property type="gene ID" value="ACRNAN_scaffold5222.g7551"/>
</dbReference>
<evidence type="ECO:0000259" key="2">
    <source>
        <dbReference type="Pfam" id="PF04155"/>
    </source>
</evidence>
<evidence type="ECO:0000313" key="3">
    <source>
        <dbReference type="Proteomes" id="UP000887540"/>
    </source>
</evidence>
<dbReference type="Proteomes" id="UP000887540">
    <property type="component" value="Unplaced"/>
</dbReference>
<evidence type="ECO:0000256" key="1">
    <source>
        <dbReference type="SAM" id="SignalP"/>
    </source>
</evidence>
<name>A0A914E187_9BILA</name>
<feature type="signal peptide" evidence="1">
    <location>
        <begin position="1"/>
        <end position="21"/>
    </location>
</feature>
<dbReference type="AlphaFoldDB" id="A0A914E187"/>
<keyword evidence="1" id="KW-0732">Signal</keyword>
<organism evidence="3 4">
    <name type="scientific">Acrobeloides nanus</name>
    <dbReference type="NCBI Taxonomy" id="290746"/>
    <lineage>
        <taxon>Eukaryota</taxon>
        <taxon>Metazoa</taxon>
        <taxon>Ecdysozoa</taxon>
        <taxon>Nematoda</taxon>
        <taxon>Chromadorea</taxon>
        <taxon>Rhabditida</taxon>
        <taxon>Tylenchina</taxon>
        <taxon>Cephalobomorpha</taxon>
        <taxon>Cephaloboidea</taxon>
        <taxon>Cephalobidae</taxon>
        <taxon>Acrobeloides</taxon>
    </lineage>
</organism>
<feature type="chain" id="PRO_5036895168" evidence="1">
    <location>
        <begin position="22"/>
        <end position="242"/>
    </location>
</feature>
<evidence type="ECO:0000313" key="4">
    <source>
        <dbReference type="WBParaSite" id="ACRNAN_scaffold5222.g7551.t1"/>
    </source>
</evidence>
<dbReference type="PANTHER" id="PTHR31967:SF20">
    <property type="entry name" value="GROUND-LIKE DOMAIN-CONTAINING PROTEIN"/>
    <property type="match status" value="1"/>
</dbReference>
<dbReference type="Pfam" id="PF04155">
    <property type="entry name" value="Ground-like"/>
    <property type="match status" value="1"/>
</dbReference>
<dbReference type="PANTHER" id="PTHR31967">
    <property type="entry name" value="GROUNDHOG (HEDGEHOG-LIKE FAMILY)-RELATED"/>
    <property type="match status" value="1"/>
</dbReference>
<accession>A0A914E187</accession>
<keyword evidence="3" id="KW-1185">Reference proteome</keyword>
<proteinExistence type="predicted"/>
<dbReference type="InterPro" id="IPR007284">
    <property type="entry name" value="Ground-like_dom"/>
</dbReference>
<protein>
    <submittedName>
        <fullName evidence="4">Ground-like domain-containing protein</fullName>
    </submittedName>
</protein>
<feature type="domain" description="Ground-like" evidence="2">
    <location>
        <begin position="117"/>
        <end position="202"/>
    </location>
</feature>
<reference evidence="4" key="1">
    <citation type="submission" date="2022-11" db="UniProtKB">
        <authorList>
            <consortium name="WormBaseParasite"/>
        </authorList>
    </citation>
    <scope>IDENTIFICATION</scope>
</reference>